<keyword evidence="10" id="KW-1185">Reference proteome</keyword>
<keyword evidence="2 7" id="KW-0479">Metal-binding</keyword>
<dbReference type="SUPFAM" id="SSF51658">
    <property type="entry name" value="Xylose isomerase-like"/>
    <property type="match status" value="1"/>
</dbReference>
<dbReference type="InterPro" id="IPR036237">
    <property type="entry name" value="Xyl_isomerase-like_sf"/>
</dbReference>
<comment type="catalytic activity">
    <reaction evidence="7">
        <text>Endonucleolytic cleavage to 5'-phosphooligonucleotide end-products.</text>
        <dbReference type="EC" id="3.1.21.2"/>
    </reaction>
</comment>
<dbReference type="GO" id="GO:0003677">
    <property type="term" value="F:DNA binding"/>
    <property type="evidence" value="ECO:0007669"/>
    <property type="project" value="InterPro"/>
</dbReference>
<feature type="binding site" evidence="7">
    <location>
        <position position="229"/>
    </location>
    <ligand>
        <name>Zn(2+)</name>
        <dbReference type="ChEBI" id="CHEBI:29105"/>
        <label>3</label>
    </ligand>
</feature>
<feature type="binding site" evidence="7">
    <location>
        <position position="145"/>
    </location>
    <ligand>
        <name>Zn(2+)</name>
        <dbReference type="ChEBI" id="CHEBI:29105"/>
        <label>2</label>
    </ligand>
</feature>
<dbReference type="HAMAP" id="MF_00152">
    <property type="entry name" value="Nfo"/>
    <property type="match status" value="1"/>
</dbReference>
<evidence type="ECO:0000256" key="4">
    <source>
        <dbReference type="ARBA" id="ARBA00022801"/>
    </source>
</evidence>
<feature type="binding site" evidence="7">
    <location>
        <position position="179"/>
    </location>
    <ligand>
        <name>Zn(2+)</name>
        <dbReference type="ChEBI" id="CHEBI:29105"/>
        <label>2</label>
    </ligand>
</feature>
<dbReference type="PROSITE" id="PS00730">
    <property type="entry name" value="AP_NUCLEASE_F2_2"/>
    <property type="match status" value="1"/>
</dbReference>
<dbReference type="GO" id="GO:0008081">
    <property type="term" value="F:phosphoric diester hydrolase activity"/>
    <property type="evidence" value="ECO:0007669"/>
    <property type="project" value="TreeGrafter"/>
</dbReference>
<dbReference type="Pfam" id="PF01261">
    <property type="entry name" value="AP_endonuc_2"/>
    <property type="match status" value="1"/>
</dbReference>
<comment type="function">
    <text evidence="7">Endonuclease IV plays a role in DNA repair. It cleaves phosphodiester bonds at apurinic or apyrimidinic (AP) sites, generating a 3'-hydroxyl group and a 5'-terminal sugar phosphate.</text>
</comment>
<feature type="binding site" evidence="7">
    <location>
        <position position="70"/>
    </location>
    <ligand>
        <name>Zn(2+)</name>
        <dbReference type="ChEBI" id="CHEBI:29105"/>
        <label>1</label>
    </ligand>
</feature>
<dbReference type="GO" id="GO:0008270">
    <property type="term" value="F:zinc ion binding"/>
    <property type="evidence" value="ECO:0007669"/>
    <property type="project" value="UniProtKB-UniRule"/>
</dbReference>
<dbReference type="EMBL" id="QXWK01000011">
    <property type="protein sequence ID" value="NBH61303.1"/>
    <property type="molecule type" value="Genomic_DNA"/>
</dbReference>
<evidence type="ECO:0000256" key="5">
    <source>
        <dbReference type="ARBA" id="ARBA00022833"/>
    </source>
</evidence>
<dbReference type="FunFam" id="3.20.20.150:FF:000001">
    <property type="entry name" value="Probable endonuclease 4"/>
    <property type="match status" value="1"/>
</dbReference>
<dbReference type="InterPro" id="IPR013022">
    <property type="entry name" value="Xyl_isomerase-like_TIM-brl"/>
</dbReference>
<evidence type="ECO:0000256" key="1">
    <source>
        <dbReference type="ARBA" id="ARBA00005340"/>
    </source>
</evidence>
<evidence type="ECO:0000259" key="8">
    <source>
        <dbReference type="Pfam" id="PF01261"/>
    </source>
</evidence>
<dbReference type="PANTHER" id="PTHR21445:SF0">
    <property type="entry name" value="APURINIC-APYRIMIDINIC ENDONUCLEASE"/>
    <property type="match status" value="1"/>
</dbReference>
<feature type="binding site" evidence="7">
    <location>
        <position position="145"/>
    </location>
    <ligand>
        <name>Zn(2+)</name>
        <dbReference type="ChEBI" id="CHEBI:29105"/>
        <label>1</label>
    </ligand>
</feature>
<dbReference type="GO" id="GO:0006284">
    <property type="term" value="P:base-excision repair"/>
    <property type="evidence" value="ECO:0007669"/>
    <property type="project" value="TreeGrafter"/>
</dbReference>
<organism evidence="9 10">
    <name type="scientific">Anaerotruncus colihominis</name>
    <dbReference type="NCBI Taxonomy" id="169435"/>
    <lineage>
        <taxon>Bacteria</taxon>
        <taxon>Bacillati</taxon>
        <taxon>Bacillota</taxon>
        <taxon>Clostridia</taxon>
        <taxon>Eubacteriales</taxon>
        <taxon>Oscillospiraceae</taxon>
        <taxon>Anaerotruncus</taxon>
    </lineage>
</organism>
<evidence type="ECO:0000313" key="9">
    <source>
        <dbReference type="EMBL" id="NBH61303.1"/>
    </source>
</evidence>
<dbReference type="EC" id="3.1.21.2" evidence="7"/>
<dbReference type="InterPro" id="IPR001719">
    <property type="entry name" value="AP_endonuc_2"/>
</dbReference>
<evidence type="ECO:0000313" key="10">
    <source>
        <dbReference type="Proteomes" id="UP000446866"/>
    </source>
</evidence>
<feature type="binding site" evidence="7">
    <location>
        <position position="259"/>
    </location>
    <ligand>
        <name>Zn(2+)</name>
        <dbReference type="ChEBI" id="CHEBI:29105"/>
        <label>2</label>
    </ligand>
</feature>
<feature type="binding site" evidence="7">
    <location>
        <position position="182"/>
    </location>
    <ligand>
        <name>Zn(2+)</name>
        <dbReference type="ChEBI" id="CHEBI:29105"/>
        <label>3</label>
    </ligand>
</feature>
<comment type="cofactor">
    <cofactor evidence="7">
        <name>Zn(2+)</name>
        <dbReference type="ChEBI" id="CHEBI:29105"/>
    </cofactor>
    <text evidence="7">Binds 3 Zn(2+) ions.</text>
</comment>
<comment type="caution">
    <text evidence="9">The sequence shown here is derived from an EMBL/GenBank/DDBJ whole genome shotgun (WGS) entry which is preliminary data.</text>
</comment>
<evidence type="ECO:0000256" key="2">
    <source>
        <dbReference type="ARBA" id="ARBA00022723"/>
    </source>
</evidence>
<keyword evidence="7" id="KW-0540">Nuclease</keyword>
<accession>A0A845QKL8</accession>
<dbReference type="Gene3D" id="3.20.20.150">
    <property type="entry name" value="Divalent-metal-dependent TIM barrel enzymes"/>
    <property type="match status" value="1"/>
</dbReference>
<name>A0A845QKL8_9FIRM</name>
<feature type="binding site" evidence="7">
    <location>
        <position position="227"/>
    </location>
    <ligand>
        <name>Zn(2+)</name>
        <dbReference type="ChEBI" id="CHEBI:29105"/>
        <label>3</label>
    </ligand>
</feature>
<dbReference type="SMART" id="SM00518">
    <property type="entry name" value="AP2Ec"/>
    <property type="match status" value="1"/>
</dbReference>
<evidence type="ECO:0000256" key="3">
    <source>
        <dbReference type="ARBA" id="ARBA00022763"/>
    </source>
</evidence>
<proteinExistence type="inferred from homology"/>
<comment type="similarity">
    <text evidence="1 7">Belongs to the AP endonuclease 2 family.</text>
</comment>
<dbReference type="PROSITE" id="PS00731">
    <property type="entry name" value="AP_NUCLEASE_F2_3"/>
    <property type="match status" value="1"/>
</dbReference>
<dbReference type="PROSITE" id="PS51432">
    <property type="entry name" value="AP_NUCLEASE_F2_4"/>
    <property type="match status" value="1"/>
</dbReference>
<dbReference type="InterPro" id="IPR018246">
    <property type="entry name" value="AP_endonuc_F2_Zn_BS"/>
</dbReference>
<dbReference type="AlphaFoldDB" id="A0A845QKL8"/>
<feature type="binding site" evidence="7">
    <location>
        <position position="214"/>
    </location>
    <ligand>
        <name>Zn(2+)</name>
        <dbReference type="ChEBI" id="CHEBI:29105"/>
        <label>2</label>
    </ligand>
</feature>
<keyword evidence="4 7" id="KW-0378">Hydrolase</keyword>
<evidence type="ECO:0000256" key="7">
    <source>
        <dbReference type="HAMAP-Rule" id="MF_00152"/>
    </source>
</evidence>
<dbReference type="GO" id="GO:0003906">
    <property type="term" value="F:DNA-(apurinic or apyrimidinic site) endonuclease activity"/>
    <property type="evidence" value="ECO:0007669"/>
    <property type="project" value="TreeGrafter"/>
</dbReference>
<keyword evidence="5 7" id="KW-0862">Zinc</keyword>
<dbReference type="CDD" id="cd00019">
    <property type="entry name" value="AP2Ec"/>
    <property type="match status" value="1"/>
</dbReference>
<feature type="binding site" evidence="7">
    <location>
        <position position="110"/>
    </location>
    <ligand>
        <name>Zn(2+)</name>
        <dbReference type="ChEBI" id="CHEBI:29105"/>
        <label>1</label>
    </ligand>
</feature>
<keyword evidence="3 7" id="KW-0227">DNA damage</keyword>
<reference evidence="9 10" key="1">
    <citation type="submission" date="2018-08" db="EMBL/GenBank/DDBJ databases">
        <title>Murine metabolic-syndrome-specific gut microbial biobank.</title>
        <authorList>
            <person name="Liu C."/>
        </authorList>
    </citation>
    <scope>NUCLEOTIDE SEQUENCE [LARGE SCALE GENOMIC DNA]</scope>
    <source>
        <strain evidence="9 10">28</strain>
    </source>
</reference>
<dbReference type="NCBIfam" id="TIGR00587">
    <property type="entry name" value="nfo"/>
    <property type="match status" value="1"/>
</dbReference>
<dbReference type="PANTHER" id="PTHR21445">
    <property type="entry name" value="ENDONUCLEASE IV ENDODEOXYRIBONUCLEASE IV"/>
    <property type="match status" value="1"/>
</dbReference>
<dbReference type="GO" id="GO:0008833">
    <property type="term" value="F:deoxyribonuclease IV (phage-T4-induced) activity"/>
    <property type="evidence" value="ECO:0007669"/>
    <property type="project" value="UniProtKB-UniRule"/>
</dbReference>
<feature type="domain" description="Xylose isomerase-like TIM barrel" evidence="8">
    <location>
        <begin position="24"/>
        <end position="277"/>
    </location>
</feature>
<gene>
    <name evidence="7" type="primary">nfo</name>
    <name evidence="9" type="ORF">D0435_06520</name>
</gene>
<dbReference type="Proteomes" id="UP000446866">
    <property type="component" value="Unassembled WGS sequence"/>
</dbReference>
<keyword evidence="6 7" id="KW-0234">DNA repair</keyword>
<keyword evidence="7" id="KW-0255">Endonuclease</keyword>
<sequence>MNQEKYIGCHLSSSKGFAAMGKDACSIGANTFAFFTRNPRGGKAKEIDPKDAENLLAIMEEYNFGKLVAHAPYTLNPCSATAKTREFAHMVMSEDMKRMEYLPGNYYNFHPGSHVGQGAEKGIEMIADLLNDIITPQQSTTILLETMAGKGSEIGGRFEELAAIIDRVKCEEKIGVCLDTCHISDGGYDIITDLEGVLAEFDRIIGLGKLKALHINDSQNEVGARKDRHACIGEGKIGKAAILRVINHPKLLGLPCILETPQPDLAGYGREIAMLREEGE</sequence>
<protein>
    <recommendedName>
        <fullName evidence="7">Probable endonuclease 4</fullName>
        <ecNumber evidence="7">3.1.21.2</ecNumber>
    </recommendedName>
    <alternativeName>
        <fullName evidence="7">Endodeoxyribonuclease IV</fullName>
    </alternativeName>
    <alternativeName>
        <fullName evidence="7">Endonuclease IV</fullName>
    </alternativeName>
</protein>
<evidence type="ECO:0000256" key="6">
    <source>
        <dbReference type="ARBA" id="ARBA00023204"/>
    </source>
</evidence>